<dbReference type="Pfam" id="PF06629">
    <property type="entry name" value="MipA"/>
    <property type="match status" value="1"/>
</dbReference>
<reference evidence="6 7" key="1">
    <citation type="submission" date="2015-11" db="EMBL/GenBank/DDBJ databases">
        <title>Expanding the genomic diversity of Burkholderia species for the development of highly accurate diagnostics.</title>
        <authorList>
            <person name="Sahl J."/>
            <person name="Keim P."/>
            <person name="Wagner D."/>
        </authorList>
    </citation>
    <scope>NUCLEOTIDE SEQUENCE [LARGE SCALE GENOMIC DNA]</scope>
    <source>
        <strain evidence="6 7">TSV85</strain>
    </source>
</reference>
<protein>
    <submittedName>
        <fullName evidence="6">Structural protein MipA</fullName>
    </submittedName>
</protein>
<dbReference type="AlphaFoldDB" id="A0A103E533"/>
<evidence type="ECO:0000256" key="1">
    <source>
        <dbReference type="ARBA" id="ARBA00004442"/>
    </source>
</evidence>
<dbReference type="PANTHER" id="PTHR38776:SF1">
    <property type="entry name" value="MLTA-INTERACTING PROTEIN-RELATED"/>
    <property type="match status" value="1"/>
</dbReference>
<comment type="similarity">
    <text evidence="2">Belongs to the MipA/OmpV family.</text>
</comment>
<evidence type="ECO:0000256" key="5">
    <source>
        <dbReference type="ARBA" id="ARBA00023237"/>
    </source>
</evidence>
<dbReference type="PANTHER" id="PTHR38776">
    <property type="entry name" value="MLTA-INTERACTING PROTEIN-RELATED"/>
    <property type="match status" value="1"/>
</dbReference>
<name>A0A103E533_9BURK</name>
<dbReference type="InterPro" id="IPR010583">
    <property type="entry name" value="MipA"/>
</dbReference>
<comment type="caution">
    <text evidence="6">The sequence shown here is derived from an EMBL/GenBank/DDBJ whole genome shotgun (WGS) entry which is preliminary data.</text>
</comment>
<keyword evidence="3" id="KW-0732">Signal</keyword>
<keyword evidence="4" id="KW-0472">Membrane</keyword>
<organism evidence="6 7">
    <name type="scientific">Burkholderia singularis</name>
    <dbReference type="NCBI Taxonomy" id="1503053"/>
    <lineage>
        <taxon>Bacteria</taxon>
        <taxon>Pseudomonadati</taxon>
        <taxon>Pseudomonadota</taxon>
        <taxon>Betaproteobacteria</taxon>
        <taxon>Burkholderiales</taxon>
        <taxon>Burkholderiaceae</taxon>
        <taxon>Burkholderia</taxon>
        <taxon>pseudomallei group</taxon>
    </lineage>
</organism>
<accession>A0A103E533</accession>
<evidence type="ECO:0000313" key="6">
    <source>
        <dbReference type="EMBL" id="KVE28542.1"/>
    </source>
</evidence>
<sequence>MPLVGLITATASHAENVYTVSLGGGFAPRYAGSNQYRGVFAPSFSATFDNGWFVGPLDGVGYRLNLPGDTFVAAALSYDEGRIDENRFGRSGSDYLKGMGSVPGSVIIAVQAGVKLYGNSVLSVTLDTPVTHTARGLSGHVDLAVPVFSAGRHAVVVTGSVHAGSGRYMQTFYGVTDAQSAASHFRPYSTKGGIDSASMALAWTYTFSRHWSVETTLGVSRLLGSYGNSPIVQAKSNYFGLSSVSYRF</sequence>
<proteinExistence type="inferred from homology"/>
<evidence type="ECO:0000313" key="7">
    <source>
        <dbReference type="Proteomes" id="UP000062788"/>
    </source>
</evidence>
<keyword evidence="7" id="KW-1185">Reference proteome</keyword>
<evidence type="ECO:0000256" key="2">
    <source>
        <dbReference type="ARBA" id="ARBA00005722"/>
    </source>
</evidence>
<keyword evidence="5" id="KW-0998">Cell outer membrane</keyword>
<comment type="subcellular location">
    <subcellularLocation>
        <location evidence="1">Cell outer membrane</location>
    </subcellularLocation>
</comment>
<gene>
    <name evidence="6" type="ORF">WS67_07310</name>
</gene>
<dbReference type="Proteomes" id="UP000062788">
    <property type="component" value="Unassembled WGS sequence"/>
</dbReference>
<dbReference type="EMBL" id="LOWA01000018">
    <property type="protein sequence ID" value="KVE28542.1"/>
    <property type="molecule type" value="Genomic_DNA"/>
</dbReference>
<evidence type="ECO:0000256" key="3">
    <source>
        <dbReference type="ARBA" id="ARBA00022729"/>
    </source>
</evidence>
<dbReference type="GO" id="GO:0009279">
    <property type="term" value="C:cell outer membrane"/>
    <property type="evidence" value="ECO:0007669"/>
    <property type="project" value="UniProtKB-SubCell"/>
</dbReference>
<evidence type="ECO:0000256" key="4">
    <source>
        <dbReference type="ARBA" id="ARBA00023136"/>
    </source>
</evidence>